<evidence type="ECO:0000256" key="3">
    <source>
        <dbReference type="ARBA" id="ARBA00023015"/>
    </source>
</evidence>
<keyword evidence="11" id="KW-0346">Stress response</keyword>
<dbReference type="GO" id="GO:0043565">
    <property type="term" value="F:sequence-specific DNA binding"/>
    <property type="evidence" value="ECO:0007669"/>
    <property type="project" value="InterPro"/>
</dbReference>
<dbReference type="PRINTS" id="PR00056">
    <property type="entry name" value="HSFDOMAIN"/>
</dbReference>
<keyword evidence="6" id="KW-0539">Nucleus</keyword>
<sequence>MSLDQQVALARPSRGESTHLSKAARQVVPPFLQKLYEIVNDPRNEELIRWSENGDSFYVLNHEKFAREVLGRWFKHQKFASFVRQLNMYGFHKIPHLQQGVLKSETDTEPWHFEHPHFHQGQPDLLCLIQRKKQPVHGVVDDLDIHEAVNAAAPLATLSPGQVMDINSVVNGIAAIKRHQQAISADLSALKQSNDALWKEAVLARERHAKHQDTINRILKFLAGVFGHTAEPVEKANDSRSPPHAVIPRVRQQRLLIGDGRTGKGKPVGDEVYDDENGQLRPNATNGRSTTPFSVDQYTSIETPESSITSPPTLGPEVFSPMSEPLPEISTQQSCDNKWINQYWWCTADQWRCCCAPAANTSLTTTQGQSSDAVWQAAVQHMMNSPEHIPTTIPEASSQIASYDPAQYPYLPSPPSASHSSLPLLSSTAHADNSPMLQPLLENVDQLQKTYRDASEIDADMDVLQHNINSLIQNLGIDPSTIMTTVEDHPNFSQDTTNPIGLHPDSSLLSDIDMHHADTTSDYHLLDSLLNEITEQQENANFDYTDVTDRFDPSAQIDGHGTRLGDASTEQLTAFLDDASSDTTSPKTNPLELHPARQKRKSDLVDLPSLMLNHIDASSTGPKAKRKR</sequence>
<dbReference type="GO" id="GO:0003700">
    <property type="term" value="F:DNA-binding transcription factor activity"/>
    <property type="evidence" value="ECO:0007669"/>
    <property type="project" value="InterPro"/>
</dbReference>
<gene>
    <name evidence="11" type="primary">hsf1</name>
    <name evidence="11" type="ORF">A0H81_14313</name>
</gene>
<dbReference type="SUPFAM" id="SSF46785">
    <property type="entry name" value="Winged helix' DNA-binding domain"/>
    <property type="match status" value="1"/>
</dbReference>
<dbReference type="PANTHER" id="PTHR10015:SF427">
    <property type="entry name" value="HEAT SHOCK FACTOR PROTEIN"/>
    <property type="match status" value="1"/>
</dbReference>
<dbReference type="GO" id="GO:0005634">
    <property type="term" value="C:nucleus"/>
    <property type="evidence" value="ECO:0007669"/>
    <property type="project" value="UniProtKB-SubCell"/>
</dbReference>
<reference evidence="11 12" key="1">
    <citation type="submission" date="2016-03" db="EMBL/GenBank/DDBJ databases">
        <title>Whole genome sequencing of Grifola frondosa 9006-11.</title>
        <authorList>
            <person name="Min B."/>
            <person name="Park H."/>
            <person name="Kim J.-G."/>
            <person name="Cho H."/>
            <person name="Oh Y.-L."/>
            <person name="Kong W.-S."/>
            <person name="Choi I.-G."/>
        </authorList>
    </citation>
    <scope>NUCLEOTIDE SEQUENCE [LARGE SCALE GENOMIC DNA]</scope>
    <source>
        <strain evidence="11 12">9006-11</strain>
    </source>
</reference>
<dbReference type="Pfam" id="PF00447">
    <property type="entry name" value="HSF_DNA-bind"/>
    <property type="match status" value="1"/>
</dbReference>
<feature type="region of interest" description="Disordered" evidence="9">
    <location>
        <begin position="579"/>
        <end position="606"/>
    </location>
</feature>
<evidence type="ECO:0000256" key="2">
    <source>
        <dbReference type="ARBA" id="ARBA00006403"/>
    </source>
</evidence>
<keyword evidence="5" id="KW-0804">Transcription</keyword>
<evidence type="ECO:0000313" key="11">
    <source>
        <dbReference type="EMBL" id="OBZ65652.1"/>
    </source>
</evidence>
<dbReference type="InterPro" id="IPR000232">
    <property type="entry name" value="HSF_DNA-bd"/>
</dbReference>
<evidence type="ECO:0000313" key="12">
    <source>
        <dbReference type="Proteomes" id="UP000092993"/>
    </source>
</evidence>
<dbReference type="STRING" id="5627.A0A1C7LLM9"/>
<evidence type="ECO:0000256" key="4">
    <source>
        <dbReference type="ARBA" id="ARBA00023125"/>
    </source>
</evidence>
<accession>A0A1C7LLM9</accession>
<evidence type="ECO:0000256" key="8">
    <source>
        <dbReference type="RuleBase" id="RU004020"/>
    </source>
</evidence>
<dbReference type="SMART" id="SM00415">
    <property type="entry name" value="HSF"/>
    <property type="match status" value="1"/>
</dbReference>
<name>A0A1C7LLM9_GRIFR</name>
<comment type="caution">
    <text evidence="11">The sequence shown here is derived from an EMBL/GenBank/DDBJ whole genome shotgun (WGS) entry which is preliminary data.</text>
</comment>
<comment type="subunit">
    <text evidence="7">Homotrimer. Homotrimerization increases the affinity of HSF1 to DNA. Interacts with transcriptional coregulator SSA1 on chromatin.</text>
</comment>
<proteinExistence type="inferred from homology"/>
<dbReference type="OMA" id="HNASEIN"/>
<feature type="region of interest" description="Disordered" evidence="9">
    <location>
        <begin position="1"/>
        <end position="22"/>
    </location>
</feature>
<protein>
    <submittedName>
        <fullName evidence="11">Heat shock factor protein</fullName>
    </submittedName>
</protein>
<comment type="similarity">
    <text evidence="2 8">Belongs to the HSF family.</text>
</comment>
<dbReference type="FunFam" id="1.10.10.10:FF:000027">
    <property type="entry name" value="Heat shock transcription factor 1"/>
    <property type="match status" value="1"/>
</dbReference>
<evidence type="ECO:0000256" key="9">
    <source>
        <dbReference type="SAM" id="MobiDB-lite"/>
    </source>
</evidence>
<evidence type="ECO:0000256" key="7">
    <source>
        <dbReference type="ARBA" id="ARBA00062171"/>
    </source>
</evidence>
<dbReference type="AlphaFoldDB" id="A0A1C7LLM9"/>
<organism evidence="11 12">
    <name type="scientific">Grifola frondosa</name>
    <name type="common">Maitake</name>
    <name type="synonym">Polyporus frondosus</name>
    <dbReference type="NCBI Taxonomy" id="5627"/>
    <lineage>
        <taxon>Eukaryota</taxon>
        <taxon>Fungi</taxon>
        <taxon>Dikarya</taxon>
        <taxon>Basidiomycota</taxon>
        <taxon>Agaricomycotina</taxon>
        <taxon>Agaricomycetes</taxon>
        <taxon>Polyporales</taxon>
        <taxon>Grifolaceae</taxon>
        <taxon>Grifola</taxon>
    </lineage>
</organism>
<keyword evidence="12" id="KW-1185">Reference proteome</keyword>
<evidence type="ECO:0000256" key="5">
    <source>
        <dbReference type="ARBA" id="ARBA00023163"/>
    </source>
</evidence>
<dbReference type="InterPro" id="IPR036388">
    <property type="entry name" value="WH-like_DNA-bd_sf"/>
</dbReference>
<dbReference type="InterPro" id="IPR036390">
    <property type="entry name" value="WH_DNA-bd_sf"/>
</dbReference>
<feature type="region of interest" description="Disordered" evidence="9">
    <location>
        <begin position="259"/>
        <end position="293"/>
    </location>
</feature>
<dbReference type="Gene3D" id="1.10.10.10">
    <property type="entry name" value="Winged helix-like DNA-binding domain superfamily/Winged helix DNA-binding domain"/>
    <property type="match status" value="1"/>
</dbReference>
<dbReference type="OrthoDB" id="60033at2759"/>
<evidence type="ECO:0000256" key="1">
    <source>
        <dbReference type="ARBA" id="ARBA00004123"/>
    </source>
</evidence>
<dbReference type="EMBL" id="LUGG01000041">
    <property type="protein sequence ID" value="OBZ65652.1"/>
    <property type="molecule type" value="Genomic_DNA"/>
</dbReference>
<dbReference type="PANTHER" id="PTHR10015">
    <property type="entry name" value="HEAT SHOCK TRANSCRIPTION FACTOR"/>
    <property type="match status" value="1"/>
</dbReference>
<evidence type="ECO:0000259" key="10">
    <source>
        <dbReference type="SMART" id="SM00415"/>
    </source>
</evidence>
<keyword evidence="3" id="KW-0805">Transcription regulation</keyword>
<evidence type="ECO:0000256" key="6">
    <source>
        <dbReference type="ARBA" id="ARBA00023242"/>
    </source>
</evidence>
<dbReference type="Proteomes" id="UP000092993">
    <property type="component" value="Unassembled WGS sequence"/>
</dbReference>
<comment type="subcellular location">
    <subcellularLocation>
        <location evidence="1">Nucleus</location>
    </subcellularLocation>
</comment>
<feature type="compositionally biased region" description="Polar residues" evidence="9">
    <location>
        <begin position="280"/>
        <end position="293"/>
    </location>
</feature>
<feature type="domain" description="HSF-type DNA-binding" evidence="10">
    <location>
        <begin position="27"/>
        <end position="132"/>
    </location>
</feature>
<keyword evidence="4" id="KW-0238">DNA-binding</keyword>